<dbReference type="SUPFAM" id="SSF89372">
    <property type="entry name" value="Fucose-specific lectin"/>
    <property type="match status" value="1"/>
</dbReference>
<comment type="caution">
    <text evidence="2">The sequence shown here is derived from an EMBL/GenBank/DDBJ whole genome shotgun (WGS) entry which is preliminary data.</text>
</comment>
<protein>
    <recommendedName>
        <fullName evidence="4">Tachylectin 2 domain-containing protein</fullName>
    </recommendedName>
</protein>
<gene>
    <name evidence="2" type="ORF">GGE06_006947</name>
</gene>
<organism evidence="2 3">
    <name type="scientific">Streptomyces nymphaeiformis</name>
    <dbReference type="NCBI Taxonomy" id="2663842"/>
    <lineage>
        <taxon>Bacteria</taxon>
        <taxon>Bacillati</taxon>
        <taxon>Actinomycetota</taxon>
        <taxon>Actinomycetes</taxon>
        <taxon>Kitasatosporales</taxon>
        <taxon>Streptomycetaceae</taxon>
        <taxon>Streptomyces</taxon>
    </lineage>
</organism>
<evidence type="ECO:0000313" key="2">
    <source>
        <dbReference type="EMBL" id="MBB4985985.1"/>
    </source>
</evidence>
<dbReference type="Proteomes" id="UP000582643">
    <property type="component" value="Unassembled WGS sequence"/>
</dbReference>
<evidence type="ECO:0000256" key="1">
    <source>
        <dbReference type="SAM" id="SignalP"/>
    </source>
</evidence>
<dbReference type="EMBL" id="JACHJY010000011">
    <property type="protein sequence ID" value="MBB4985985.1"/>
    <property type="molecule type" value="Genomic_DNA"/>
</dbReference>
<feature type="chain" id="PRO_5039005615" description="Tachylectin 2 domain-containing protein" evidence="1">
    <location>
        <begin position="26"/>
        <end position="449"/>
    </location>
</feature>
<dbReference type="AlphaFoldDB" id="A0A7W7XF40"/>
<proteinExistence type="predicted"/>
<keyword evidence="1" id="KW-0732">Signal</keyword>
<accession>A0A7W7XF40</accession>
<reference evidence="2 3" key="1">
    <citation type="submission" date="2020-08" db="EMBL/GenBank/DDBJ databases">
        <title>Genomic Encyclopedia of Type Strains, Phase III (KMG-III): the genomes of soil and plant-associated and newly described type strains.</title>
        <authorList>
            <person name="Whitman W."/>
        </authorList>
    </citation>
    <scope>NUCLEOTIDE SEQUENCE [LARGE SCALE GENOMIC DNA]</scope>
    <source>
        <strain evidence="2 3">SFB5A</strain>
    </source>
</reference>
<feature type="signal peptide" evidence="1">
    <location>
        <begin position="1"/>
        <end position="25"/>
    </location>
</feature>
<keyword evidence="3" id="KW-1185">Reference proteome</keyword>
<evidence type="ECO:0000313" key="3">
    <source>
        <dbReference type="Proteomes" id="UP000582643"/>
    </source>
</evidence>
<dbReference type="RefSeq" id="WP_184932599.1">
    <property type="nucleotide sequence ID" value="NZ_JACHJY010000011.1"/>
</dbReference>
<dbReference type="Gene3D" id="2.115.10.10">
    <property type="entry name" value="Tachylectin 2"/>
    <property type="match status" value="1"/>
</dbReference>
<sequence>MARVRAAVVAAALVAALAPVTFGGAAAVAAPATTAAVGTTAETGTVVQEGGRLTVPAGEEGAVTLRFTASLPAGVRGPVTAVLRLPDVLVASAGGSPVSENVIRSTCKVNGVAYGACLWDMPFVRAGEEKDPPSLALPTVTAAGTLAYAVTMDADRTALVLGHPDARVELKDGTGAVVAEGTVLLDFVPGTPPPSRRGALHARDKYGVLWRYEGTGDVTRPFATRKRVGGGWNAYTAVTPLRSPTAAGGGDLVARDKAGVLWYYGETGNPAAPFAPRQRVGGGWNVYTAIVGDGEGGLVARDRDGVLWEYVRNDFGYYGYSWPFAPRQRVGGGWNTYNAFTKSGGYDGILSRDKDGVLWKYVRQGCSPCAPFEPRLRVGGGWNVYTAFAGTAELGRDENPDLVARDAAGKLWLYQGVPLLTPGSHWGTAVPGPTRSLVGGGWNAYDLMF</sequence>
<name>A0A7W7XF40_9ACTN</name>
<evidence type="ECO:0008006" key="4">
    <source>
        <dbReference type="Google" id="ProtNLM"/>
    </source>
</evidence>